<evidence type="ECO:0000259" key="3">
    <source>
        <dbReference type="PROSITE" id="PS51371"/>
    </source>
</evidence>
<feature type="domain" description="CBS" evidence="3">
    <location>
        <begin position="7"/>
        <end position="64"/>
    </location>
</feature>
<dbReference type="OrthoDB" id="9802114at2"/>
<dbReference type="Proteomes" id="UP000001508">
    <property type="component" value="Chromosome"/>
</dbReference>
<evidence type="ECO:0000313" key="5">
    <source>
        <dbReference type="Proteomes" id="UP000001508"/>
    </source>
</evidence>
<protein>
    <submittedName>
        <fullName evidence="4">CBS domain containing membrane protein</fullName>
    </submittedName>
</protein>
<dbReference type="CDD" id="cd04584">
    <property type="entry name" value="CBS_pair_AcuB_like"/>
    <property type="match status" value="1"/>
</dbReference>
<dbReference type="STRING" id="589865.DaAHT2_1110"/>
<dbReference type="AlphaFoldDB" id="D6Z2N3"/>
<proteinExistence type="predicted"/>
<accession>D6Z2N3</accession>
<dbReference type="RefSeq" id="WP_013163337.1">
    <property type="nucleotide sequence ID" value="NC_014216.1"/>
</dbReference>
<dbReference type="SUPFAM" id="SSF54631">
    <property type="entry name" value="CBS-domain pair"/>
    <property type="match status" value="1"/>
</dbReference>
<dbReference type="HOGENOM" id="CLU_040681_6_0_7"/>
<organism evidence="4 5">
    <name type="scientific">Desulfurivibrio alkaliphilus (strain DSM 19089 / UNIQEM U267 / AHT2)</name>
    <dbReference type="NCBI Taxonomy" id="589865"/>
    <lineage>
        <taxon>Bacteria</taxon>
        <taxon>Pseudomonadati</taxon>
        <taxon>Thermodesulfobacteriota</taxon>
        <taxon>Desulfobulbia</taxon>
        <taxon>Desulfobulbales</taxon>
        <taxon>Desulfobulbaceae</taxon>
        <taxon>Desulfurivibrio</taxon>
    </lineage>
</organism>
<dbReference type="eggNOG" id="COG0517">
    <property type="taxonomic scope" value="Bacteria"/>
</dbReference>
<evidence type="ECO:0000313" key="4">
    <source>
        <dbReference type="EMBL" id="ADH85808.1"/>
    </source>
</evidence>
<dbReference type="PANTHER" id="PTHR43080:SF2">
    <property type="entry name" value="CBS DOMAIN-CONTAINING PROTEIN"/>
    <property type="match status" value="1"/>
</dbReference>
<reference evidence="5" key="1">
    <citation type="submission" date="2010-02" db="EMBL/GenBank/DDBJ databases">
        <title>Complete sequence of Desulfurivibrio alkaliphilus AHT2.</title>
        <authorList>
            <consortium name="US DOE Joint Genome Institute"/>
            <person name="Pitluck S."/>
            <person name="Chertkov O."/>
            <person name="Detter J.C."/>
            <person name="Han C."/>
            <person name="Tapia R."/>
            <person name="Larimer F."/>
            <person name="Land M."/>
            <person name="Hauser L."/>
            <person name="Kyrpides N."/>
            <person name="Mikhailova N."/>
            <person name="Sorokin D.Y."/>
            <person name="Muyzer G."/>
            <person name="Woyke T."/>
        </authorList>
    </citation>
    <scope>NUCLEOTIDE SEQUENCE [LARGE SCALE GENOMIC DNA]</scope>
    <source>
        <strain evidence="5">DSM 19089 / UNIQEM U267 / AHT2</strain>
    </source>
</reference>
<dbReference type="PANTHER" id="PTHR43080">
    <property type="entry name" value="CBS DOMAIN-CONTAINING PROTEIN CBSX3, MITOCHONDRIAL"/>
    <property type="match status" value="1"/>
</dbReference>
<name>D6Z2N3_DESAT</name>
<dbReference type="PROSITE" id="PS51371">
    <property type="entry name" value="CBS"/>
    <property type="match status" value="2"/>
</dbReference>
<dbReference type="InterPro" id="IPR051257">
    <property type="entry name" value="Diverse_CBS-Domain"/>
</dbReference>
<feature type="domain" description="CBS" evidence="3">
    <location>
        <begin position="82"/>
        <end position="140"/>
    </location>
</feature>
<dbReference type="KEGG" id="dak:DaAHT2_1110"/>
<dbReference type="Pfam" id="PF00571">
    <property type="entry name" value="CBS"/>
    <property type="match status" value="2"/>
</dbReference>
<dbReference type="SMART" id="SM00116">
    <property type="entry name" value="CBS"/>
    <property type="match status" value="2"/>
</dbReference>
<dbReference type="EMBL" id="CP001940">
    <property type="protein sequence ID" value="ADH85808.1"/>
    <property type="molecule type" value="Genomic_DNA"/>
</dbReference>
<dbReference type="Gene3D" id="3.10.580.10">
    <property type="entry name" value="CBS-domain"/>
    <property type="match status" value="1"/>
</dbReference>
<keyword evidence="1 2" id="KW-0129">CBS domain</keyword>
<sequence length="214" mass="23502">MEIKKYMSAPPVTISPEITIPAARALLKSHHFRHLPVVDKEGGLLGMVTDRDLRSAYPSSVLDQDNRQHLAELEHKPVSAIMSQAVHTLSTEASIDDALLLLDREQVGALPVVDGQNRVLGIFSVRDLMRAYRNLFGLGERGSAMLVIIDDGSPRPLSRLGAALEAADLHFTRLLKVKGQKAGEENLIYLRVNTCNLPAVHKVLAAAGFKEKTW</sequence>
<evidence type="ECO:0000256" key="1">
    <source>
        <dbReference type="ARBA" id="ARBA00023122"/>
    </source>
</evidence>
<gene>
    <name evidence="4" type="ordered locus">DaAHT2_1110</name>
</gene>
<dbReference type="InParanoid" id="D6Z2N3"/>
<dbReference type="InterPro" id="IPR000644">
    <property type="entry name" value="CBS_dom"/>
</dbReference>
<keyword evidence="5" id="KW-1185">Reference proteome</keyword>
<evidence type="ECO:0000256" key="2">
    <source>
        <dbReference type="PROSITE-ProRule" id="PRU00703"/>
    </source>
</evidence>
<dbReference type="InterPro" id="IPR046342">
    <property type="entry name" value="CBS_dom_sf"/>
</dbReference>